<accession>A0A5B7JZP7</accession>
<feature type="region of interest" description="Disordered" evidence="1">
    <location>
        <begin position="1"/>
        <end position="21"/>
    </location>
</feature>
<organism evidence="2 3">
    <name type="scientific">Portunus trituberculatus</name>
    <name type="common">Swimming crab</name>
    <name type="synonym">Neptunus trituberculatus</name>
    <dbReference type="NCBI Taxonomy" id="210409"/>
    <lineage>
        <taxon>Eukaryota</taxon>
        <taxon>Metazoa</taxon>
        <taxon>Ecdysozoa</taxon>
        <taxon>Arthropoda</taxon>
        <taxon>Crustacea</taxon>
        <taxon>Multicrustacea</taxon>
        <taxon>Malacostraca</taxon>
        <taxon>Eumalacostraca</taxon>
        <taxon>Eucarida</taxon>
        <taxon>Decapoda</taxon>
        <taxon>Pleocyemata</taxon>
        <taxon>Brachyura</taxon>
        <taxon>Eubrachyura</taxon>
        <taxon>Portunoidea</taxon>
        <taxon>Portunidae</taxon>
        <taxon>Portuninae</taxon>
        <taxon>Portunus</taxon>
    </lineage>
</organism>
<comment type="caution">
    <text evidence="2">The sequence shown here is derived from an EMBL/GenBank/DDBJ whole genome shotgun (WGS) entry which is preliminary data.</text>
</comment>
<protein>
    <submittedName>
        <fullName evidence="2">Uncharacterized protein</fullName>
    </submittedName>
</protein>
<sequence>MQATRLAMRQERGGELRHTGQHFPHDLAVEAVRFVGDDDVEAFDNEQRKEFKSVGIWLDGNAEWMAYE</sequence>
<evidence type="ECO:0000313" key="2">
    <source>
        <dbReference type="EMBL" id="MPC99813.1"/>
    </source>
</evidence>
<feature type="compositionally biased region" description="Basic and acidic residues" evidence="1">
    <location>
        <begin position="8"/>
        <end position="21"/>
    </location>
</feature>
<dbReference type="EMBL" id="VSRR010120030">
    <property type="protein sequence ID" value="MPC99813.1"/>
    <property type="molecule type" value="Genomic_DNA"/>
</dbReference>
<evidence type="ECO:0000256" key="1">
    <source>
        <dbReference type="SAM" id="MobiDB-lite"/>
    </source>
</evidence>
<proteinExistence type="predicted"/>
<keyword evidence="3" id="KW-1185">Reference proteome</keyword>
<dbReference type="AlphaFoldDB" id="A0A5B7JZP7"/>
<evidence type="ECO:0000313" key="3">
    <source>
        <dbReference type="Proteomes" id="UP000324222"/>
    </source>
</evidence>
<dbReference type="Proteomes" id="UP000324222">
    <property type="component" value="Unassembled WGS sequence"/>
</dbReference>
<reference evidence="2 3" key="1">
    <citation type="submission" date="2019-05" db="EMBL/GenBank/DDBJ databases">
        <title>Another draft genome of Portunus trituberculatus and its Hox gene families provides insights of decapod evolution.</title>
        <authorList>
            <person name="Jeong J.-H."/>
            <person name="Song I."/>
            <person name="Kim S."/>
            <person name="Choi T."/>
            <person name="Kim D."/>
            <person name="Ryu S."/>
            <person name="Kim W."/>
        </authorList>
    </citation>
    <scope>NUCLEOTIDE SEQUENCE [LARGE SCALE GENOMIC DNA]</scope>
    <source>
        <tissue evidence="2">Muscle</tissue>
    </source>
</reference>
<name>A0A5B7JZP7_PORTR</name>
<gene>
    <name evidence="2" type="ORF">E2C01_095253</name>
</gene>